<sequence length="150" mass="17084">MIQIRAGDLLSVKADEGNVVFAVLTKKLLFGGNWCYVFHPREPLEDHGFNAFVDFIVPKREGRVTRLSSGNDFSNLGGPELLKQHPTRGEKGYAIYRWSNFSIASVTHIRTTQYPTKEELAAPEYACLPAEFACELALRQWQPQDWLWVV</sequence>
<dbReference type="Proteomes" id="UP000294164">
    <property type="component" value="Unassembled WGS sequence"/>
</dbReference>
<accession>A0A4Q8LXG1</accession>
<comment type="caution">
    <text evidence="1">The sequence shown here is derived from an EMBL/GenBank/DDBJ whole genome shotgun (WGS) entry which is preliminary data.</text>
</comment>
<gene>
    <name evidence="1" type="ORF">EA655_19135</name>
</gene>
<organism evidence="1 2">
    <name type="scientific">Pseudoxanthomonas winnipegensis</name>
    <dbReference type="NCBI Taxonomy" id="2480810"/>
    <lineage>
        <taxon>Bacteria</taxon>
        <taxon>Pseudomonadati</taxon>
        <taxon>Pseudomonadota</taxon>
        <taxon>Gammaproteobacteria</taxon>
        <taxon>Lysobacterales</taxon>
        <taxon>Lysobacteraceae</taxon>
        <taxon>Pseudoxanthomonas</taxon>
    </lineage>
</organism>
<proteinExistence type="predicted"/>
<evidence type="ECO:0000313" key="1">
    <source>
        <dbReference type="EMBL" id="TAA36250.1"/>
    </source>
</evidence>
<evidence type="ECO:0008006" key="3">
    <source>
        <dbReference type="Google" id="ProtNLM"/>
    </source>
</evidence>
<reference evidence="1 2" key="1">
    <citation type="submission" date="2019-02" db="EMBL/GenBank/DDBJ databases">
        <title>WGS of Pseudoxanthomonas species novum from clinical isolates.</title>
        <authorList>
            <person name="Bernier A.-M."/>
            <person name="Bernard K."/>
            <person name="Vachon A."/>
        </authorList>
    </citation>
    <scope>NUCLEOTIDE SEQUENCE [LARGE SCALE GENOMIC DNA]</scope>
    <source>
        <strain evidence="1 2">NML130969</strain>
    </source>
</reference>
<dbReference type="EMBL" id="SHMG01000016">
    <property type="protein sequence ID" value="TAA36250.1"/>
    <property type="molecule type" value="Genomic_DNA"/>
</dbReference>
<dbReference type="OrthoDB" id="10013335at2"/>
<evidence type="ECO:0000313" key="2">
    <source>
        <dbReference type="Proteomes" id="UP000294164"/>
    </source>
</evidence>
<dbReference type="AlphaFoldDB" id="A0A4Q8LXG1"/>
<protein>
    <recommendedName>
        <fullName evidence="3">Immunity protein 26 of polymorphic toxin system</fullName>
    </recommendedName>
</protein>
<name>A0A4Q8LXG1_9GAMM</name>
<dbReference type="RefSeq" id="WP_130535934.1">
    <property type="nucleotide sequence ID" value="NZ_SHMG01000016.1"/>
</dbReference>